<accession>A0A2L2SRD4</accession>
<reference evidence="2" key="1">
    <citation type="submission" date="2014-10" db="EMBL/GenBank/DDBJ databases">
        <authorList>
            <person name="King R."/>
        </authorList>
    </citation>
    <scope>NUCLEOTIDE SEQUENCE [LARGE SCALE GENOMIC DNA]</scope>
    <source>
        <strain evidence="2">A3/5</strain>
    </source>
</reference>
<evidence type="ECO:0000313" key="2">
    <source>
        <dbReference type="Proteomes" id="UP000245910"/>
    </source>
</evidence>
<name>A0A2L2SRD4_9HYPO</name>
<keyword evidence="2" id="KW-1185">Reference proteome</keyword>
<organism evidence="1 2">
    <name type="scientific">Fusarium venenatum</name>
    <dbReference type="NCBI Taxonomy" id="56646"/>
    <lineage>
        <taxon>Eukaryota</taxon>
        <taxon>Fungi</taxon>
        <taxon>Dikarya</taxon>
        <taxon>Ascomycota</taxon>
        <taxon>Pezizomycotina</taxon>
        <taxon>Sordariomycetes</taxon>
        <taxon>Hypocreomycetidae</taxon>
        <taxon>Hypocreales</taxon>
        <taxon>Nectriaceae</taxon>
        <taxon>Fusarium</taxon>
    </lineage>
</organism>
<dbReference type="EMBL" id="LN649232">
    <property type="protein sequence ID" value="CEI39491.1"/>
    <property type="molecule type" value="Genomic_DNA"/>
</dbReference>
<evidence type="ECO:0000313" key="1">
    <source>
        <dbReference type="EMBL" id="CEI39491.1"/>
    </source>
</evidence>
<dbReference type="AlphaFoldDB" id="A0A2L2SRD4"/>
<proteinExistence type="predicted"/>
<dbReference type="Proteomes" id="UP000245910">
    <property type="component" value="Chromosome IIII"/>
</dbReference>
<protein>
    <submittedName>
        <fullName evidence="1">Uncharacterized protein</fullName>
    </submittedName>
</protein>
<sequence>MCSAESASILRQGSVVSSGGTVVSSRTASAHEHWINLQIPGVWLYHLYGF</sequence>